<dbReference type="PROSITE" id="PS50887">
    <property type="entry name" value="GGDEF"/>
    <property type="match status" value="1"/>
</dbReference>
<dbReference type="EMBL" id="QSAE01000062">
    <property type="protein sequence ID" value="RGW37586.1"/>
    <property type="molecule type" value="Genomic_DNA"/>
</dbReference>
<accession>A0A413BCZ7</accession>
<dbReference type="Pfam" id="PF08448">
    <property type="entry name" value="PAS_4"/>
    <property type="match status" value="1"/>
</dbReference>
<dbReference type="InterPro" id="IPR000700">
    <property type="entry name" value="PAS-assoc_C"/>
</dbReference>
<dbReference type="InterPro" id="IPR043128">
    <property type="entry name" value="Rev_trsase/Diguanyl_cyclase"/>
</dbReference>
<dbReference type="PANTHER" id="PTHR45138">
    <property type="entry name" value="REGULATORY COMPONENTS OF SENSORY TRANSDUCTION SYSTEM"/>
    <property type="match status" value="1"/>
</dbReference>
<dbReference type="InterPro" id="IPR000160">
    <property type="entry name" value="GGDEF_dom"/>
</dbReference>
<proteinExistence type="predicted"/>
<sequence>MGENISVTKIKHLEKFMQNIPLNIFFKDTECKYIYASEICKNLNKHGDDWTIYGKTDLEIQPFPELGRQYYEEDKKLIQNGGSLCYTSVFPMEDKDYYYEIKKQAVADDNGNIIGIVGTVTDVTELMTMRNKMEEYYMTDPLTGLYNRKYLEAWKKVEAPIYPISFISCDCNELKHINDTYGHEYGDQLLCFVGELFRTYLPKNCCAIREGGGEFLIICNDTSEVKAKEIVDNLVNKAKHLYVKGHKLSIAYGMVTMNEENYDFNEAHRIADCIMYEAKRAMKKLQNQS</sequence>
<organism evidence="3 4">
    <name type="scientific">Agathobacter rectalis</name>
    <dbReference type="NCBI Taxonomy" id="39491"/>
    <lineage>
        <taxon>Bacteria</taxon>
        <taxon>Bacillati</taxon>
        <taxon>Bacillota</taxon>
        <taxon>Clostridia</taxon>
        <taxon>Lachnospirales</taxon>
        <taxon>Lachnospiraceae</taxon>
        <taxon>Agathobacter</taxon>
    </lineage>
</organism>
<gene>
    <name evidence="3" type="ORF">DWV78_13765</name>
</gene>
<dbReference type="SUPFAM" id="SSF55785">
    <property type="entry name" value="PYP-like sensor domain (PAS domain)"/>
    <property type="match status" value="1"/>
</dbReference>
<evidence type="ECO:0000313" key="3">
    <source>
        <dbReference type="EMBL" id="RGW37586.1"/>
    </source>
</evidence>
<dbReference type="Gene3D" id="3.30.70.270">
    <property type="match status" value="1"/>
</dbReference>
<dbReference type="SUPFAM" id="SSF55073">
    <property type="entry name" value="Nucleotide cyclase"/>
    <property type="match status" value="1"/>
</dbReference>
<dbReference type="InterPro" id="IPR013656">
    <property type="entry name" value="PAS_4"/>
</dbReference>
<protein>
    <submittedName>
        <fullName evidence="3">Sensor domain-containing diguanylate cyclase</fullName>
    </submittedName>
</protein>
<dbReference type="GO" id="GO:0005886">
    <property type="term" value="C:plasma membrane"/>
    <property type="evidence" value="ECO:0007669"/>
    <property type="project" value="TreeGrafter"/>
</dbReference>
<reference evidence="3 4" key="1">
    <citation type="submission" date="2018-08" db="EMBL/GenBank/DDBJ databases">
        <title>A genome reference for cultivated species of the human gut microbiota.</title>
        <authorList>
            <person name="Zou Y."/>
            <person name="Xue W."/>
            <person name="Luo G."/>
        </authorList>
    </citation>
    <scope>NUCLEOTIDE SEQUENCE [LARGE SCALE GENOMIC DNA]</scope>
    <source>
        <strain evidence="3 4">AF12-8</strain>
    </source>
</reference>
<feature type="domain" description="GGDEF" evidence="2">
    <location>
        <begin position="162"/>
        <end position="289"/>
    </location>
</feature>
<dbReference type="Proteomes" id="UP000286581">
    <property type="component" value="Unassembled WGS sequence"/>
</dbReference>
<dbReference type="NCBIfam" id="TIGR00254">
    <property type="entry name" value="GGDEF"/>
    <property type="match status" value="1"/>
</dbReference>
<dbReference type="PANTHER" id="PTHR45138:SF6">
    <property type="entry name" value="DIGUANYLATE CYCLASE DGCN"/>
    <property type="match status" value="1"/>
</dbReference>
<dbReference type="GO" id="GO:1902201">
    <property type="term" value="P:negative regulation of bacterial-type flagellum-dependent cell motility"/>
    <property type="evidence" value="ECO:0007669"/>
    <property type="project" value="TreeGrafter"/>
</dbReference>
<evidence type="ECO:0000313" key="4">
    <source>
        <dbReference type="Proteomes" id="UP000286581"/>
    </source>
</evidence>
<comment type="caution">
    <text evidence="3">The sequence shown here is derived from an EMBL/GenBank/DDBJ whole genome shotgun (WGS) entry which is preliminary data.</text>
</comment>
<dbReference type="SMART" id="SM00267">
    <property type="entry name" value="GGDEF"/>
    <property type="match status" value="1"/>
</dbReference>
<dbReference type="InterPro" id="IPR029787">
    <property type="entry name" value="Nucleotide_cyclase"/>
</dbReference>
<dbReference type="AlphaFoldDB" id="A0A413BCZ7"/>
<evidence type="ECO:0000259" key="2">
    <source>
        <dbReference type="PROSITE" id="PS50887"/>
    </source>
</evidence>
<dbReference type="GO" id="GO:0043709">
    <property type="term" value="P:cell adhesion involved in single-species biofilm formation"/>
    <property type="evidence" value="ECO:0007669"/>
    <property type="project" value="TreeGrafter"/>
</dbReference>
<dbReference type="GO" id="GO:0052621">
    <property type="term" value="F:diguanylate cyclase activity"/>
    <property type="evidence" value="ECO:0007669"/>
    <property type="project" value="TreeGrafter"/>
</dbReference>
<dbReference type="InterPro" id="IPR035965">
    <property type="entry name" value="PAS-like_dom_sf"/>
</dbReference>
<dbReference type="PROSITE" id="PS50113">
    <property type="entry name" value="PAC"/>
    <property type="match status" value="1"/>
</dbReference>
<dbReference type="CDD" id="cd01949">
    <property type="entry name" value="GGDEF"/>
    <property type="match status" value="1"/>
</dbReference>
<name>A0A413BCZ7_9FIRM</name>
<dbReference type="InterPro" id="IPR050469">
    <property type="entry name" value="Diguanylate_Cyclase"/>
</dbReference>
<dbReference type="Gene3D" id="3.30.450.20">
    <property type="entry name" value="PAS domain"/>
    <property type="match status" value="1"/>
</dbReference>
<dbReference type="Pfam" id="PF00990">
    <property type="entry name" value="GGDEF"/>
    <property type="match status" value="1"/>
</dbReference>
<feature type="domain" description="PAC" evidence="1">
    <location>
        <begin position="71"/>
        <end position="135"/>
    </location>
</feature>
<evidence type="ECO:0000259" key="1">
    <source>
        <dbReference type="PROSITE" id="PS50113"/>
    </source>
</evidence>